<name>A0A0S4PUX4_9HELI</name>
<sequence>MLNNKLILEDLEESNLVINYKALATQKLKEAKSNSKL</sequence>
<evidence type="ECO:0000313" key="1">
    <source>
        <dbReference type="EMBL" id="CUU40041.1"/>
    </source>
</evidence>
<organism evidence="1 2">
    <name type="scientific">Helicobacter typhlonius</name>
    <dbReference type="NCBI Taxonomy" id="76936"/>
    <lineage>
        <taxon>Bacteria</taxon>
        <taxon>Pseudomonadati</taxon>
        <taxon>Campylobacterota</taxon>
        <taxon>Epsilonproteobacteria</taxon>
        <taxon>Campylobacterales</taxon>
        <taxon>Helicobacteraceae</taxon>
        <taxon>Helicobacter</taxon>
    </lineage>
</organism>
<dbReference type="AlphaFoldDB" id="A0A0S4PUX4"/>
<proteinExistence type="predicted"/>
<dbReference type="KEGG" id="hty:BN2458_PEG1156"/>
<dbReference type="Proteomes" id="UP000064525">
    <property type="component" value="Chromosome I"/>
</dbReference>
<reference evidence="2" key="1">
    <citation type="submission" date="2015-11" db="EMBL/GenBank/DDBJ databases">
        <authorList>
            <person name="Anvar S.Y."/>
        </authorList>
    </citation>
    <scope>NUCLEOTIDE SEQUENCE [LARGE SCALE GENOMIC DNA]</scope>
</reference>
<dbReference type="EMBL" id="LN907858">
    <property type="protein sequence ID" value="CUU40041.1"/>
    <property type="molecule type" value="Genomic_DNA"/>
</dbReference>
<accession>A0A0S4PUX4</accession>
<gene>
    <name evidence="1" type="ORF">BN2458_PEG1156</name>
</gene>
<evidence type="ECO:0000313" key="2">
    <source>
        <dbReference type="Proteomes" id="UP000064525"/>
    </source>
</evidence>
<protein>
    <submittedName>
        <fullName evidence="1">Uncharacterized protein</fullName>
    </submittedName>
</protein>